<keyword evidence="2" id="KW-1133">Transmembrane helix</keyword>
<sequence length="213" mass="24175">MPTIFEQPQAAPSAPGAQPAPADISDSVPMMPLTAFARKPRGVHFETQEKEETVELFLRQHPIVNIPWLILTGILVTMPSLFPVLLRMFELPFTVPPQYLIVGTLFWYIATFGFVLTSFLHWYFNIYIVTNERIVDIDFMYLLYKHFAVAELHKIQDISFAAGGVFAAIFDYGDVFIQTASEVPTIRFEKVPKPHIVVETIRDLTEIAEGGKE</sequence>
<accession>A0A1F5YND9</accession>
<feature type="transmembrane region" description="Helical" evidence="2">
    <location>
        <begin position="66"/>
        <end position="85"/>
    </location>
</feature>
<keyword evidence="2" id="KW-0472">Membrane</keyword>
<feature type="compositionally biased region" description="Low complexity" evidence="1">
    <location>
        <begin position="7"/>
        <end position="21"/>
    </location>
</feature>
<name>A0A1F5YND9_9BACT</name>
<evidence type="ECO:0000256" key="1">
    <source>
        <dbReference type="SAM" id="MobiDB-lite"/>
    </source>
</evidence>
<evidence type="ECO:0000256" key="2">
    <source>
        <dbReference type="SAM" id="Phobius"/>
    </source>
</evidence>
<feature type="transmembrane region" description="Helical" evidence="2">
    <location>
        <begin position="105"/>
        <end position="124"/>
    </location>
</feature>
<evidence type="ECO:0008006" key="5">
    <source>
        <dbReference type="Google" id="ProtNLM"/>
    </source>
</evidence>
<comment type="caution">
    <text evidence="3">The sequence shown here is derived from an EMBL/GenBank/DDBJ whole genome shotgun (WGS) entry which is preliminary data.</text>
</comment>
<dbReference type="Proteomes" id="UP000178448">
    <property type="component" value="Unassembled WGS sequence"/>
</dbReference>
<feature type="region of interest" description="Disordered" evidence="1">
    <location>
        <begin position="1"/>
        <end position="21"/>
    </location>
</feature>
<protein>
    <recommendedName>
        <fullName evidence="5">DUF304 domain-containing protein</fullName>
    </recommendedName>
</protein>
<reference evidence="3 4" key="1">
    <citation type="journal article" date="2016" name="Nat. Commun.">
        <title>Thousands of microbial genomes shed light on interconnected biogeochemical processes in an aquifer system.</title>
        <authorList>
            <person name="Anantharaman K."/>
            <person name="Brown C.T."/>
            <person name="Hug L.A."/>
            <person name="Sharon I."/>
            <person name="Castelle C.J."/>
            <person name="Probst A.J."/>
            <person name="Thomas B.C."/>
            <person name="Singh A."/>
            <person name="Wilkins M.J."/>
            <person name="Karaoz U."/>
            <person name="Brodie E.L."/>
            <person name="Williams K.H."/>
            <person name="Hubbard S.S."/>
            <person name="Banfield J.F."/>
        </authorList>
    </citation>
    <scope>NUCLEOTIDE SEQUENCE [LARGE SCALE GENOMIC DNA]</scope>
</reference>
<dbReference type="EMBL" id="MFJD01000012">
    <property type="protein sequence ID" value="OGG01614.1"/>
    <property type="molecule type" value="Genomic_DNA"/>
</dbReference>
<dbReference type="STRING" id="1798374.A2Z33_07545"/>
<organism evidence="3 4">
    <name type="scientific">Candidatus Gottesmanbacteria bacterium RBG_16_52_11</name>
    <dbReference type="NCBI Taxonomy" id="1798374"/>
    <lineage>
        <taxon>Bacteria</taxon>
        <taxon>Candidatus Gottesmaniibacteriota</taxon>
    </lineage>
</organism>
<evidence type="ECO:0000313" key="3">
    <source>
        <dbReference type="EMBL" id="OGG01614.1"/>
    </source>
</evidence>
<keyword evidence="2" id="KW-0812">Transmembrane</keyword>
<proteinExistence type="predicted"/>
<gene>
    <name evidence="3" type="ORF">A2Z33_07545</name>
</gene>
<dbReference type="AlphaFoldDB" id="A0A1F5YND9"/>
<evidence type="ECO:0000313" key="4">
    <source>
        <dbReference type="Proteomes" id="UP000178448"/>
    </source>
</evidence>